<sequence length="132" mass="14920">MKKQFFIFMAFMTVSLMTNFAAAQEVEGYIQGFNCVTTGKSCPAGKEDPVIATERIFVLYIGKNAYYFVPNLDRGIMARHLGKKVRITGDTDPKYKSIKAKSLQVQENGTWKTTWSEEMERDAARALNITGF</sequence>
<accession>A0A401FWR2</accession>
<evidence type="ECO:0000313" key="2">
    <source>
        <dbReference type="EMBL" id="GBC61442.1"/>
    </source>
</evidence>
<feature type="signal peptide" evidence="1">
    <location>
        <begin position="1"/>
        <end position="23"/>
    </location>
</feature>
<dbReference type="RefSeq" id="WP_124328733.1">
    <property type="nucleotide sequence ID" value="NZ_BEXT01000001.1"/>
</dbReference>
<dbReference type="AlphaFoldDB" id="A0A401FWR2"/>
<name>A0A401FWR2_9BACT</name>
<reference evidence="3" key="2">
    <citation type="submission" date="2019-01" db="EMBL/GenBank/DDBJ databases">
        <title>Genome sequence of Desulfonema ishimotonii strain Tokyo 01.</title>
        <authorList>
            <person name="Fukui M."/>
        </authorList>
    </citation>
    <scope>NUCLEOTIDE SEQUENCE [LARGE SCALE GENOMIC DNA]</scope>
    <source>
        <strain evidence="3">Tokyo 01</strain>
    </source>
</reference>
<protein>
    <submittedName>
        <fullName evidence="2">Uncharacterized protein</fullName>
    </submittedName>
</protein>
<dbReference type="OrthoDB" id="5520430at2"/>
<proteinExistence type="predicted"/>
<dbReference type="Proteomes" id="UP000288096">
    <property type="component" value="Unassembled WGS sequence"/>
</dbReference>
<feature type="chain" id="PRO_5019013570" evidence="1">
    <location>
        <begin position="24"/>
        <end position="132"/>
    </location>
</feature>
<evidence type="ECO:0000256" key="1">
    <source>
        <dbReference type="SAM" id="SignalP"/>
    </source>
</evidence>
<organism evidence="2 3">
    <name type="scientific">Desulfonema ishimotonii</name>
    <dbReference type="NCBI Taxonomy" id="45657"/>
    <lineage>
        <taxon>Bacteria</taxon>
        <taxon>Pseudomonadati</taxon>
        <taxon>Thermodesulfobacteriota</taxon>
        <taxon>Desulfobacteria</taxon>
        <taxon>Desulfobacterales</taxon>
        <taxon>Desulfococcaceae</taxon>
        <taxon>Desulfonema</taxon>
    </lineage>
</organism>
<keyword evidence="3" id="KW-1185">Reference proteome</keyword>
<gene>
    <name evidence="2" type="ORF">DENIS_2402</name>
</gene>
<dbReference type="EMBL" id="BEXT01000001">
    <property type="protein sequence ID" value="GBC61442.1"/>
    <property type="molecule type" value="Genomic_DNA"/>
</dbReference>
<evidence type="ECO:0000313" key="3">
    <source>
        <dbReference type="Proteomes" id="UP000288096"/>
    </source>
</evidence>
<keyword evidence="1" id="KW-0732">Signal</keyword>
<reference evidence="3" key="1">
    <citation type="submission" date="2017-11" db="EMBL/GenBank/DDBJ databases">
        <authorList>
            <person name="Watanabe M."/>
            <person name="Kojima H."/>
        </authorList>
    </citation>
    <scope>NUCLEOTIDE SEQUENCE [LARGE SCALE GENOMIC DNA]</scope>
    <source>
        <strain evidence="3">Tokyo 01</strain>
    </source>
</reference>
<comment type="caution">
    <text evidence="2">The sequence shown here is derived from an EMBL/GenBank/DDBJ whole genome shotgun (WGS) entry which is preliminary data.</text>
</comment>